<gene>
    <name evidence="1" type="ORF">E2C01_057915</name>
</gene>
<sequence length="146" mass="17172">MTDLVVHVMSWYSAVKGSFADAEALYDGLLHIIEGFIATPRVLARTHTLRHWIYTTDPIRGSKKKKKYWVFYKDWLHWTQFLRKVWHHINSVWGKPAAGPILIQFSATRFHPLELVQNEAMRVILGCPRTERIEVLRAELHLPRIM</sequence>
<evidence type="ECO:0000313" key="2">
    <source>
        <dbReference type="Proteomes" id="UP000324222"/>
    </source>
</evidence>
<dbReference type="AlphaFoldDB" id="A0A5B7GUS8"/>
<comment type="caution">
    <text evidence="1">The sequence shown here is derived from an EMBL/GenBank/DDBJ whole genome shotgun (WGS) entry which is preliminary data.</text>
</comment>
<accession>A0A5B7GUS8</accession>
<reference evidence="1 2" key="1">
    <citation type="submission" date="2019-05" db="EMBL/GenBank/DDBJ databases">
        <title>Another draft genome of Portunus trituberculatus and its Hox gene families provides insights of decapod evolution.</title>
        <authorList>
            <person name="Jeong J.-H."/>
            <person name="Song I."/>
            <person name="Kim S."/>
            <person name="Choi T."/>
            <person name="Kim D."/>
            <person name="Ryu S."/>
            <person name="Kim W."/>
        </authorList>
    </citation>
    <scope>NUCLEOTIDE SEQUENCE [LARGE SCALE GENOMIC DNA]</scope>
    <source>
        <tissue evidence="1">Muscle</tissue>
    </source>
</reference>
<name>A0A5B7GUS8_PORTR</name>
<evidence type="ECO:0000313" key="1">
    <source>
        <dbReference type="EMBL" id="MPC63810.1"/>
    </source>
</evidence>
<dbReference type="Proteomes" id="UP000324222">
    <property type="component" value="Unassembled WGS sequence"/>
</dbReference>
<protein>
    <submittedName>
        <fullName evidence="1">Uncharacterized protein</fullName>
    </submittedName>
</protein>
<keyword evidence="2" id="KW-1185">Reference proteome</keyword>
<proteinExistence type="predicted"/>
<organism evidence="1 2">
    <name type="scientific">Portunus trituberculatus</name>
    <name type="common">Swimming crab</name>
    <name type="synonym">Neptunus trituberculatus</name>
    <dbReference type="NCBI Taxonomy" id="210409"/>
    <lineage>
        <taxon>Eukaryota</taxon>
        <taxon>Metazoa</taxon>
        <taxon>Ecdysozoa</taxon>
        <taxon>Arthropoda</taxon>
        <taxon>Crustacea</taxon>
        <taxon>Multicrustacea</taxon>
        <taxon>Malacostraca</taxon>
        <taxon>Eumalacostraca</taxon>
        <taxon>Eucarida</taxon>
        <taxon>Decapoda</taxon>
        <taxon>Pleocyemata</taxon>
        <taxon>Brachyura</taxon>
        <taxon>Eubrachyura</taxon>
        <taxon>Portunoidea</taxon>
        <taxon>Portunidae</taxon>
        <taxon>Portuninae</taxon>
        <taxon>Portunus</taxon>
    </lineage>
</organism>
<dbReference type="EMBL" id="VSRR010021305">
    <property type="protein sequence ID" value="MPC63810.1"/>
    <property type="molecule type" value="Genomic_DNA"/>
</dbReference>